<reference evidence="2 3" key="1">
    <citation type="journal article" date="2016" name="Int. J. Syst. Evol. Microbiol.">
        <title>Lysobacter erysipheiresistens sp. nov., an antagonist of powdery mildew, isolated from tobacco-cultivated soil.</title>
        <authorList>
            <person name="Xie B."/>
            <person name="Li T."/>
            <person name="Lin X."/>
            <person name="Wang C.J."/>
            <person name="Chen Y.J."/>
            <person name="Liu W.J."/>
            <person name="Zhao Z.W."/>
        </authorList>
    </citation>
    <scope>NUCLEOTIDE SEQUENCE [LARGE SCALE GENOMIC DNA]</scope>
    <source>
        <strain evidence="2 3">RS-LYSO-3</strain>
    </source>
</reference>
<dbReference type="InterPro" id="IPR029069">
    <property type="entry name" value="HotDog_dom_sf"/>
</dbReference>
<dbReference type="Pfam" id="PF22818">
    <property type="entry name" value="ApeI-like"/>
    <property type="match status" value="1"/>
</dbReference>
<evidence type="ECO:0000259" key="1">
    <source>
        <dbReference type="Pfam" id="PF22818"/>
    </source>
</evidence>
<dbReference type="SUPFAM" id="SSF54637">
    <property type="entry name" value="Thioesterase/thiol ester dehydrase-isomerase"/>
    <property type="match status" value="1"/>
</dbReference>
<comment type="caution">
    <text evidence="2">The sequence shown here is derived from an EMBL/GenBank/DDBJ whole genome shotgun (WGS) entry which is preliminary data.</text>
</comment>
<protein>
    <recommendedName>
        <fullName evidence="1">ApeI dehydratase-like domain-containing protein</fullName>
    </recommendedName>
</protein>
<name>A0ABU7YXJ0_9GAMM</name>
<gene>
    <name evidence="2" type="ORF">SNE34_06485</name>
</gene>
<dbReference type="Gene3D" id="3.10.129.10">
    <property type="entry name" value="Hotdog Thioesterase"/>
    <property type="match status" value="1"/>
</dbReference>
<dbReference type="Proteomes" id="UP001355056">
    <property type="component" value="Unassembled WGS sequence"/>
</dbReference>
<sequence>MSFVIAAAHPSLPGHFPGRPLVPGVVVLDRVLDAIEAHAGVALGALQLPQVKFLQPLLPGEAARVELGGEAPRWRFKVWRGDTLLASGEVVAGDVASGELA</sequence>
<evidence type="ECO:0000313" key="3">
    <source>
        <dbReference type="Proteomes" id="UP001355056"/>
    </source>
</evidence>
<dbReference type="EMBL" id="JAXGFP010000003">
    <property type="protein sequence ID" value="MEG3183652.1"/>
    <property type="molecule type" value="Genomic_DNA"/>
</dbReference>
<accession>A0ABU7YXJ0</accession>
<organism evidence="2 3">
    <name type="scientific">Novilysobacter erysipheiresistens</name>
    <dbReference type="NCBI Taxonomy" id="1749332"/>
    <lineage>
        <taxon>Bacteria</taxon>
        <taxon>Pseudomonadati</taxon>
        <taxon>Pseudomonadota</taxon>
        <taxon>Gammaproteobacteria</taxon>
        <taxon>Lysobacterales</taxon>
        <taxon>Lysobacteraceae</taxon>
        <taxon>Novilysobacter</taxon>
    </lineage>
</organism>
<keyword evidence="3" id="KW-1185">Reference proteome</keyword>
<feature type="domain" description="ApeI dehydratase-like" evidence="1">
    <location>
        <begin position="3"/>
        <end position="88"/>
    </location>
</feature>
<proteinExistence type="predicted"/>
<evidence type="ECO:0000313" key="2">
    <source>
        <dbReference type="EMBL" id="MEG3183652.1"/>
    </source>
</evidence>
<dbReference type="RefSeq" id="WP_332615860.1">
    <property type="nucleotide sequence ID" value="NZ_JAXGFP010000003.1"/>
</dbReference>
<dbReference type="InterPro" id="IPR054545">
    <property type="entry name" value="ApeI-like"/>
</dbReference>